<accession>A0A928DT53</accession>
<organism evidence="1 2">
    <name type="scientific">Candidatus Avelusimicrobium gallicola</name>
    <dbReference type="NCBI Taxonomy" id="2562704"/>
    <lineage>
        <taxon>Bacteria</taxon>
        <taxon>Pseudomonadati</taxon>
        <taxon>Elusimicrobiota</taxon>
        <taxon>Elusimicrobia</taxon>
        <taxon>Elusimicrobiales</taxon>
        <taxon>Elusimicrobiaceae</taxon>
        <taxon>Candidatus Avelusimicrobium</taxon>
    </lineage>
</organism>
<dbReference type="NCBIfam" id="TIGR02532">
    <property type="entry name" value="IV_pilin_GFxxxE"/>
    <property type="match status" value="1"/>
</dbReference>
<comment type="caution">
    <text evidence="1">The sequence shown here is derived from an EMBL/GenBank/DDBJ whole genome shotgun (WGS) entry which is preliminary data.</text>
</comment>
<dbReference type="Proteomes" id="UP000725649">
    <property type="component" value="Unassembled WGS sequence"/>
</dbReference>
<dbReference type="AlphaFoldDB" id="A0A928DT53"/>
<evidence type="ECO:0000313" key="2">
    <source>
        <dbReference type="Proteomes" id="UP000725649"/>
    </source>
</evidence>
<evidence type="ECO:0000313" key="1">
    <source>
        <dbReference type="EMBL" id="MBE6421714.1"/>
    </source>
</evidence>
<protein>
    <submittedName>
        <fullName evidence="1">Prepilin-type N-terminal cleavage/methylation domain-containing protein</fullName>
    </submittedName>
</protein>
<dbReference type="SUPFAM" id="SSF54523">
    <property type="entry name" value="Pili subunits"/>
    <property type="match status" value="1"/>
</dbReference>
<reference evidence="1" key="1">
    <citation type="submission" date="2019-04" db="EMBL/GenBank/DDBJ databases">
        <title>Evolution of Biomass-Degrading Anaerobic Consortia Revealed by Metagenomics.</title>
        <authorList>
            <person name="Peng X."/>
        </authorList>
    </citation>
    <scope>NUCLEOTIDE SEQUENCE</scope>
    <source>
        <strain evidence="1">SIG66</strain>
    </source>
</reference>
<dbReference type="InterPro" id="IPR012902">
    <property type="entry name" value="N_methyl_site"/>
</dbReference>
<name>A0A928DT53_9BACT</name>
<dbReference type="Pfam" id="PF07963">
    <property type="entry name" value="N_methyl"/>
    <property type="match status" value="1"/>
</dbReference>
<dbReference type="Gene3D" id="3.30.700.10">
    <property type="entry name" value="Glycoprotein, Type 4 Pilin"/>
    <property type="match status" value="1"/>
</dbReference>
<dbReference type="PROSITE" id="PS00409">
    <property type="entry name" value="PROKAR_NTER_METHYL"/>
    <property type="match status" value="1"/>
</dbReference>
<proteinExistence type="predicted"/>
<sequence>MKKGFTLIELLVVVLIIGILSAVALPQYNKAVLRSKSVQLQTALKSFVDTERIYFLENGVRATAITQLSLPYNTNSAGDIAPENVYFELSNDDYSVHLSYALWKSGTYKGQGLLYVHHGKAFSKCGCVICVGDEFCKGLSGTLLRQTYGRRFYLLPDSNCSGQTTRCSLT</sequence>
<dbReference type="EMBL" id="SUVG01000007">
    <property type="protein sequence ID" value="MBE6421714.1"/>
    <property type="molecule type" value="Genomic_DNA"/>
</dbReference>
<dbReference type="InterPro" id="IPR045584">
    <property type="entry name" value="Pilin-like"/>
</dbReference>
<gene>
    <name evidence="1" type="ORF">E7027_06295</name>
</gene>